<dbReference type="Proteomes" id="UP000198757">
    <property type="component" value="Unassembled WGS sequence"/>
</dbReference>
<keyword evidence="3" id="KW-1185">Reference proteome</keyword>
<reference evidence="3" key="1">
    <citation type="submission" date="2016-10" db="EMBL/GenBank/DDBJ databases">
        <authorList>
            <person name="Varghese N."/>
            <person name="Submissions S."/>
        </authorList>
    </citation>
    <scope>NUCLEOTIDE SEQUENCE [LARGE SCALE GENOMIC DNA]</scope>
    <source>
        <strain evidence="3">DSM 25811 / CCM 8410 / LMG 26954 / E90</strain>
    </source>
</reference>
<dbReference type="AlphaFoldDB" id="A0A1G6PWB4"/>
<name>A0A1G6PWB4_NIADE</name>
<organism evidence="2 3">
    <name type="scientific">Niabella drilacis (strain DSM 25811 / CCM 8410 / CCUG 62505 / LMG 26954 / E90)</name>
    <dbReference type="NCBI Taxonomy" id="1285928"/>
    <lineage>
        <taxon>Bacteria</taxon>
        <taxon>Pseudomonadati</taxon>
        <taxon>Bacteroidota</taxon>
        <taxon>Chitinophagia</taxon>
        <taxon>Chitinophagales</taxon>
        <taxon>Chitinophagaceae</taxon>
        <taxon>Niabella</taxon>
    </lineage>
</organism>
<keyword evidence="1" id="KW-0472">Membrane</keyword>
<gene>
    <name evidence="2" type="ORF">SAMN04487894_104173</name>
</gene>
<dbReference type="EMBL" id="FMZO01000004">
    <property type="protein sequence ID" value="SDC83934.1"/>
    <property type="molecule type" value="Genomic_DNA"/>
</dbReference>
<evidence type="ECO:0000313" key="3">
    <source>
        <dbReference type="Proteomes" id="UP000198757"/>
    </source>
</evidence>
<sequence length="64" mass="7166">MMRGFGSGVGYRLNLIVPAVVLMAAVWSLSRKKRDHSLQRLNTGRLVAVWGRGDRGDKRQLPAF</sequence>
<accession>A0A1G6PWB4</accession>
<protein>
    <submittedName>
        <fullName evidence="2">Uncharacterized protein</fullName>
    </submittedName>
</protein>
<evidence type="ECO:0000256" key="1">
    <source>
        <dbReference type="SAM" id="Phobius"/>
    </source>
</evidence>
<keyword evidence="1" id="KW-1133">Transmembrane helix</keyword>
<feature type="transmembrane region" description="Helical" evidence="1">
    <location>
        <begin position="12"/>
        <end position="30"/>
    </location>
</feature>
<proteinExistence type="predicted"/>
<keyword evidence="1" id="KW-0812">Transmembrane</keyword>
<evidence type="ECO:0000313" key="2">
    <source>
        <dbReference type="EMBL" id="SDC83934.1"/>
    </source>
</evidence>